<feature type="domain" description="Poly A polymerase head" evidence="2">
    <location>
        <begin position="26"/>
        <end position="60"/>
    </location>
</feature>
<dbReference type="AlphaFoldDB" id="A0A0F9EVL9"/>
<dbReference type="Gene3D" id="3.30.460.10">
    <property type="entry name" value="Beta Polymerase, domain 2"/>
    <property type="match status" value="1"/>
</dbReference>
<reference evidence="3" key="1">
    <citation type="journal article" date="2015" name="Nature">
        <title>Complex archaea that bridge the gap between prokaryotes and eukaryotes.</title>
        <authorList>
            <person name="Spang A."/>
            <person name="Saw J.H."/>
            <person name="Jorgensen S.L."/>
            <person name="Zaremba-Niedzwiedzka K."/>
            <person name="Martijn J."/>
            <person name="Lind A.E."/>
            <person name="van Eijk R."/>
            <person name="Schleper C."/>
            <person name="Guy L."/>
            <person name="Ettema T.J."/>
        </authorList>
    </citation>
    <scope>NUCLEOTIDE SEQUENCE</scope>
</reference>
<dbReference type="EMBL" id="LAZR01023550">
    <property type="protein sequence ID" value="KKL78139.1"/>
    <property type="molecule type" value="Genomic_DNA"/>
</dbReference>
<dbReference type="SUPFAM" id="SSF81301">
    <property type="entry name" value="Nucleotidyltransferase"/>
    <property type="match status" value="1"/>
</dbReference>
<dbReference type="InterPro" id="IPR043519">
    <property type="entry name" value="NT_sf"/>
</dbReference>
<name>A0A0F9EVL9_9ZZZZ</name>
<comment type="caution">
    <text evidence="3">The sequence shown here is derived from an EMBL/GenBank/DDBJ whole genome shotgun (WGS) entry which is preliminary data.</text>
</comment>
<evidence type="ECO:0000256" key="1">
    <source>
        <dbReference type="ARBA" id="ARBA00022679"/>
    </source>
</evidence>
<dbReference type="GO" id="GO:0003723">
    <property type="term" value="F:RNA binding"/>
    <property type="evidence" value="ECO:0007669"/>
    <property type="project" value="InterPro"/>
</dbReference>
<organism evidence="3">
    <name type="scientific">marine sediment metagenome</name>
    <dbReference type="NCBI Taxonomy" id="412755"/>
    <lineage>
        <taxon>unclassified sequences</taxon>
        <taxon>metagenomes</taxon>
        <taxon>ecological metagenomes</taxon>
    </lineage>
</organism>
<accession>A0A0F9EVL9</accession>
<sequence length="63" mass="6759">MKLNEALKDPIFKILAEAGAELGIETYVIGGFVRDYLLKRGIPQDIDIVAVGSGIELAKKVAS</sequence>
<protein>
    <recommendedName>
        <fullName evidence="2">Poly A polymerase head domain-containing protein</fullName>
    </recommendedName>
</protein>
<dbReference type="InterPro" id="IPR002646">
    <property type="entry name" value="PolA_pol_head_dom"/>
</dbReference>
<evidence type="ECO:0000313" key="3">
    <source>
        <dbReference type="EMBL" id="KKL78139.1"/>
    </source>
</evidence>
<keyword evidence="1" id="KW-0808">Transferase</keyword>
<dbReference type="Pfam" id="PF01743">
    <property type="entry name" value="PolyA_pol"/>
    <property type="match status" value="1"/>
</dbReference>
<dbReference type="GO" id="GO:0016779">
    <property type="term" value="F:nucleotidyltransferase activity"/>
    <property type="evidence" value="ECO:0007669"/>
    <property type="project" value="InterPro"/>
</dbReference>
<gene>
    <name evidence="3" type="ORF">LCGC14_2027860</name>
</gene>
<feature type="non-terminal residue" evidence="3">
    <location>
        <position position="63"/>
    </location>
</feature>
<dbReference type="GO" id="GO:0006396">
    <property type="term" value="P:RNA processing"/>
    <property type="evidence" value="ECO:0007669"/>
    <property type="project" value="InterPro"/>
</dbReference>
<proteinExistence type="predicted"/>
<evidence type="ECO:0000259" key="2">
    <source>
        <dbReference type="Pfam" id="PF01743"/>
    </source>
</evidence>